<sequence>MGKMTSINSGISREDDDTWELYWMSCDCTYPLVRLGKDNTPQLFKPWLFSSQPYESYFKACRSFSPVGSTQLTFTLLDFVIHRCRKADAHIRLTSLGSADNIVYPRHIKNQERYGSLSEETYLCDTLPSLDEIKNTMEKARIRTPSDRVDNPSGLQCLSKLSSNPKEGTGVQLCTGLTDLEQRIGPTLGVKCNNNLSSAISRCGAHRRKLRTTFWHMSRASLNCESETRNAKRLKCGKAVRNGPKFWDRFAGPNAGGHTKERNILRNKKFSFSPQRSKLTEICRHFLLSPAMMRH</sequence>
<dbReference type="Proteomes" id="UP000000305">
    <property type="component" value="Unassembled WGS sequence"/>
</dbReference>
<evidence type="ECO:0000313" key="1">
    <source>
        <dbReference type="EMBL" id="EFX80144.1"/>
    </source>
</evidence>
<dbReference type="AlphaFoldDB" id="E9GJN6"/>
<dbReference type="HOGENOM" id="CLU_944175_0_0_1"/>
<dbReference type="EMBL" id="GL732548">
    <property type="protein sequence ID" value="EFX80144.1"/>
    <property type="molecule type" value="Genomic_DNA"/>
</dbReference>
<accession>E9GJN6</accession>
<gene>
    <name evidence="1" type="ORF">DAPPUDRAFT_304196</name>
</gene>
<evidence type="ECO:0000313" key="2">
    <source>
        <dbReference type="Proteomes" id="UP000000305"/>
    </source>
</evidence>
<dbReference type="KEGG" id="dpx:DAPPUDRAFT_304196"/>
<protein>
    <submittedName>
        <fullName evidence="1">Uncharacterized protein</fullName>
    </submittedName>
</protein>
<dbReference type="InParanoid" id="E9GJN6"/>
<name>E9GJN6_DAPPU</name>
<dbReference type="OrthoDB" id="10596913at2759"/>
<proteinExistence type="predicted"/>
<organism evidence="1 2">
    <name type="scientific">Daphnia pulex</name>
    <name type="common">Water flea</name>
    <dbReference type="NCBI Taxonomy" id="6669"/>
    <lineage>
        <taxon>Eukaryota</taxon>
        <taxon>Metazoa</taxon>
        <taxon>Ecdysozoa</taxon>
        <taxon>Arthropoda</taxon>
        <taxon>Crustacea</taxon>
        <taxon>Branchiopoda</taxon>
        <taxon>Diplostraca</taxon>
        <taxon>Cladocera</taxon>
        <taxon>Anomopoda</taxon>
        <taxon>Daphniidae</taxon>
        <taxon>Daphnia</taxon>
    </lineage>
</organism>
<keyword evidence="2" id="KW-1185">Reference proteome</keyword>
<reference evidence="1 2" key="1">
    <citation type="journal article" date="2011" name="Science">
        <title>The ecoresponsive genome of Daphnia pulex.</title>
        <authorList>
            <person name="Colbourne J.K."/>
            <person name="Pfrender M.E."/>
            <person name="Gilbert D."/>
            <person name="Thomas W.K."/>
            <person name="Tucker A."/>
            <person name="Oakley T.H."/>
            <person name="Tokishita S."/>
            <person name="Aerts A."/>
            <person name="Arnold G.J."/>
            <person name="Basu M.K."/>
            <person name="Bauer D.J."/>
            <person name="Caceres C.E."/>
            <person name="Carmel L."/>
            <person name="Casola C."/>
            <person name="Choi J.H."/>
            <person name="Detter J.C."/>
            <person name="Dong Q."/>
            <person name="Dusheyko S."/>
            <person name="Eads B.D."/>
            <person name="Frohlich T."/>
            <person name="Geiler-Samerotte K.A."/>
            <person name="Gerlach D."/>
            <person name="Hatcher P."/>
            <person name="Jogdeo S."/>
            <person name="Krijgsveld J."/>
            <person name="Kriventseva E.V."/>
            <person name="Kultz D."/>
            <person name="Laforsch C."/>
            <person name="Lindquist E."/>
            <person name="Lopez J."/>
            <person name="Manak J.R."/>
            <person name="Muller J."/>
            <person name="Pangilinan J."/>
            <person name="Patwardhan R.P."/>
            <person name="Pitluck S."/>
            <person name="Pritham E.J."/>
            <person name="Rechtsteiner A."/>
            <person name="Rho M."/>
            <person name="Rogozin I.B."/>
            <person name="Sakarya O."/>
            <person name="Salamov A."/>
            <person name="Schaack S."/>
            <person name="Shapiro H."/>
            <person name="Shiga Y."/>
            <person name="Skalitzky C."/>
            <person name="Smith Z."/>
            <person name="Souvorov A."/>
            <person name="Sung W."/>
            <person name="Tang Z."/>
            <person name="Tsuchiya D."/>
            <person name="Tu H."/>
            <person name="Vos H."/>
            <person name="Wang M."/>
            <person name="Wolf Y.I."/>
            <person name="Yamagata H."/>
            <person name="Yamada T."/>
            <person name="Ye Y."/>
            <person name="Shaw J.R."/>
            <person name="Andrews J."/>
            <person name="Crease T.J."/>
            <person name="Tang H."/>
            <person name="Lucas S.M."/>
            <person name="Robertson H.M."/>
            <person name="Bork P."/>
            <person name="Koonin E.V."/>
            <person name="Zdobnov E.M."/>
            <person name="Grigoriev I.V."/>
            <person name="Lynch M."/>
            <person name="Boore J.L."/>
        </authorList>
    </citation>
    <scope>NUCLEOTIDE SEQUENCE [LARGE SCALE GENOMIC DNA]</scope>
</reference>